<reference evidence="6" key="2">
    <citation type="submission" date="2025-09" db="UniProtKB">
        <authorList>
            <consortium name="Ensembl"/>
        </authorList>
    </citation>
    <scope>IDENTIFICATION</scope>
</reference>
<dbReference type="InterPro" id="IPR007110">
    <property type="entry name" value="Ig-like_dom"/>
</dbReference>
<feature type="chain" id="PRO_5031219119" description="Ig-like domain-containing protein" evidence="4">
    <location>
        <begin position="19"/>
        <end position="258"/>
    </location>
</feature>
<dbReference type="GeneTree" id="ENSGT00940000177037"/>
<dbReference type="InParanoid" id="A0A3Q3M340"/>
<dbReference type="InterPro" id="IPR013106">
    <property type="entry name" value="Ig_V-set"/>
</dbReference>
<dbReference type="SMART" id="SM00406">
    <property type="entry name" value="IGv"/>
    <property type="match status" value="2"/>
</dbReference>
<keyword evidence="2" id="KW-0472">Membrane</keyword>
<dbReference type="STRING" id="205130.ENSMAMP00000015654"/>
<dbReference type="Gene3D" id="2.60.40.10">
    <property type="entry name" value="Immunoglobulins"/>
    <property type="match status" value="2"/>
</dbReference>
<dbReference type="Pfam" id="PF07686">
    <property type="entry name" value="V-set"/>
    <property type="match status" value="1"/>
</dbReference>
<dbReference type="GO" id="GO:0009897">
    <property type="term" value="C:external side of plasma membrane"/>
    <property type="evidence" value="ECO:0007669"/>
    <property type="project" value="TreeGrafter"/>
</dbReference>
<dbReference type="PROSITE" id="PS50835">
    <property type="entry name" value="IG_LIKE"/>
    <property type="match status" value="1"/>
</dbReference>
<comment type="subcellular location">
    <subcellularLocation>
        <location evidence="1">Membrane</location>
    </subcellularLocation>
</comment>
<evidence type="ECO:0000313" key="6">
    <source>
        <dbReference type="Ensembl" id="ENSMAMP00000015654.2"/>
    </source>
</evidence>
<evidence type="ECO:0000259" key="5">
    <source>
        <dbReference type="PROSITE" id="PS50835"/>
    </source>
</evidence>
<dbReference type="AlphaFoldDB" id="A0A3Q3M340"/>
<dbReference type="InterPro" id="IPR003598">
    <property type="entry name" value="Ig_sub2"/>
</dbReference>
<evidence type="ECO:0000256" key="1">
    <source>
        <dbReference type="ARBA" id="ARBA00004370"/>
    </source>
</evidence>
<evidence type="ECO:0000256" key="3">
    <source>
        <dbReference type="ARBA" id="ARBA00023319"/>
    </source>
</evidence>
<keyword evidence="3" id="KW-0393">Immunoglobulin domain</keyword>
<dbReference type="SMART" id="SM00408">
    <property type="entry name" value="IGc2"/>
    <property type="match status" value="1"/>
</dbReference>
<reference evidence="6" key="1">
    <citation type="submission" date="2025-08" db="UniProtKB">
        <authorList>
            <consortium name="Ensembl"/>
        </authorList>
    </citation>
    <scope>IDENTIFICATION</scope>
</reference>
<dbReference type="InterPro" id="IPR036179">
    <property type="entry name" value="Ig-like_dom_sf"/>
</dbReference>
<dbReference type="Ensembl" id="ENSMAMT00000016083.2">
    <property type="protein sequence ID" value="ENSMAMP00000015654.2"/>
    <property type="gene ID" value="ENSMAMG00000010628.2"/>
</dbReference>
<name>A0A3Q3M340_9TELE</name>
<dbReference type="GO" id="GO:0001817">
    <property type="term" value="P:regulation of cytokine production"/>
    <property type="evidence" value="ECO:0007669"/>
    <property type="project" value="TreeGrafter"/>
</dbReference>
<evidence type="ECO:0000256" key="2">
    <source>
        <dbReference type="ARBA" id="ARBA00023136"/>
    </source>
</evidence>
<dbReference type="PANTHER" id="PTHR24100">
    <property type="entry name" value="BUTYROPHILIN"/>
    <property type="match status" value="1"/>
</dbReference>
<dbReference type="Proteomes" id="UP000261640">
    <property type="component" value="Unplaced"/>
</dbReference>
<dbReference type="PANTHER" id="PTHR24100:SF151">
    <property type="entry name" value="ICOS LIGAND"/>
    <property type="match status" value="1"/>
</dbReference>
<feature type="domain" description="Ig-like" evidence="5">
    <location>
        <begin position="14"/>
        <end position="132"/>
    </location>
</feature>
<proteinExistence type="predicted"/>
<organism evidence="6 7">
    <name type="scientific">Mastacembelus armatus</name>
    <name type="common">zig-zag eel</name>
    <dbReference type="NCBI Taxonomy" id="205130"/>
    <lineage>
        <taxon>Eukaryota</taxon>
        <taxon>Metazoa</taxon>
        <taxon>Chordata</taxon>
        <taxon>Craniata</taxon>
        <taxon>Vertebrata</taxon>
        <taxon>Euteleostomi</taxon>
        <taxon>Actinopterygii</taxon>
        <taxon>Neopterygii</taxon>
        <taxon>Teleostei</taxon>
        <taxon>Neoteleostei</taxon>
        <taxon>Acanthomorphata</taxon>
        <taxon>Anabantaria</taxon>
        <taxon>Synbranchiformes</taxon>
        <taxon>Mastacembelidae</taxon>
        <taxon>Mastacembelus</taxon>
    </lineage>
</organism>
<dbReference type="SMART" id="SM00409">
    <property type="entry name" value="IG"/>
    <property type="match status" value="2"/>
</dbReference>
<evidence type="ECO:0000313" key="7">
    <source>
        <dbReference type="Proteomes" id="UP000261640"/>
    </source>
</evidence>
<feature type="signal peptide" evidence="4">
    <location>
        <begin position="1"/>
        <end position="18"/>
    </location>
</feature>
<keyword evidence="7" id="KW-1185">Reference proteome</keyword>
<dbReference type="InterPro" id="IPR050504">
    <property type="entry name" value="IgSF_BTN/MOG"/>
</dbReference>
<sequence>LFIIQVFSLLHLDPLTSGLCLFLCSSGQTNITAEPGKNVTLTCRAPSSTNITTVEWTRPDLDPKEIFVYRDGRFDPDNQHPSVKERVELKDSQMKDGDVSVTLKNVTFNDTGTYECRVLQSQSKAPELTNITHLTILTVEWTRPDLGTDYVFLYQDGRFDPDNQHPSFKERVELKDSQMKDGDVSVTLKNVTFTDNGTYECRFVLFFSHHLPDTSHQMSIHFHLGVYSLVGQQIYTVIQAVHSLLYIVAKCHFFSVVT</sequence>
<dbReference type="InterPro" id="IPR003599">
    <property type="entry name" value="Ig_sub"/>
</dbReference>
<protein>
    <recommendedName>
        <fullName evidence="5">Ig-like domain-containing protein</fullName>
    </recommendedName>
</protein>
<evidence type="ECO:0000256" key="4">
    <source>
        <dbReference type="SAM" id="SignalP"/>
    </source>
</evidence>
<keyword evidence="4" id="KW-0732">Signal</keyword>
<dbReference type="InterPro" id="IPR013783">
    <property type="entry name" value="Ig-like_fold"/>
</dbReference>
<dbReference type="GO" id="GO:0005102">
    <property type="term" value="F:signaling receptor binding"/>
    <property type="evidence" value="ECO:0007669"/>
    <property type="project" value="TreeGrafter"/>
</dbReference>
<dbReference type="SUPFAM" id="SSF48726">
    <property type="entry name" value="Immunoglobulin"/>
    <property type="match status" value="2"/>
</dbReference>
<dbReference type="GO" id="GO:0050852">
    <property type="term" value="P:T cell receptor signaling pathway"/>
    <property type="evidence" value="ECO:0007669"/>
    <property type="project" value="TreeGrafter"/>
</dbReference>
<accession>A0A3Q3M340</accession>